<evidence type="ECO:0000313" key="12">
    <source>
        <dbReference type="Proteomes" id="UP000267858"/>
    </source>
</evidence>
<dbReference type="Pfam" id="PF13954">
    <property type="entry name" value="PapC_N"/>
    <property type="match status" value="1"/>
</dbReference>
<keyword evidence="4" id="KW-1029">Fimbrium biogenesis</keyword>
<evidence type="ECO:0000313" key="11">
    <source>
        <dbReference type="EMBL" id="VEA06166.1"/>
    </source>
</evidence>
<evidence type="ECO:0000256" key="3">
    <source>
        <dbReference type="ARBA" id="ARBA00022448"/>
    </source>
</evidence>
<dbReference type="EMBL" id="LR134141">
    <property type="protein sequence ID" value="VEA06166.1"/>
    <property type="molecule type" value="Genomic_DNA"/>
</dbReference>
<evidence type="ECO:0000256" key="1">
    <source>
        <dbReference type="ARBA" id="ARBA00004571"/>
    </source>
</evidence>
<dbReference type="PANTHER" id="PTHR30451">
    <property type="entry name" value="OUTER MEMBRANE USHER PROTEIN"/>
    <property type="match status" value="1"/>
</dbReference>
<dbReference type="GO" id="GO:0009279">
    <property type="term" value="C:cell outer membrane"/>
    <property type="evidence" value="ECO:0007669"/>
    <property type="project" value="UniProtKB-SubCell"/>
</dbReference>
<accession>A0A6D2GE26</accession>
<evidence type="ECO:0000256" key="2">
    <source>
        <dbReference type="ARBA" id="ARBA00008064"/>
    </source>
</evidence>
<dbReference type="GO" id="GO:0009297">
    <property type="term" value="P:pilus assembly"/>
    <property type="evidence" value="ECO:0007669"/>
    <property type="project" value="InterPro"/>
</dbReference>
<feature type="signal peptide" evidence="9">
    <location>
        <begin position="1"/>
        <end position="22"/>
    </location>
</feature>
<dbReference type="PANTHER" id="PTHR30451:SF21">
    <property type="entry name" value="FIMBRIAL USHER DOMAIN-CONTAINING PROTEIN YDET-RELATED"/>
    <property type="match status" value="1"/>
</dbReference>
<evidence type="ECO:0000256" key="5">
    <source>
        <dbReference type="ARBA" id="ARBA00022692"/>
    </source>
</evidence>
<name>A0A6D2GE26_SALER</name>
<dbReference type="GO" id="GO:0015473">
    <property type="term" value="F:fimbrial usher porin activity"/>
    <property type="evidence" value="ECO:0007669"/>
    <property type="project" value="InterPro"/>
</dbReference>
<dbReference type="Proteomes" id="UP000267858">
    <property type="component" value="Chromosome"/>
</dbReference>
<proteinExistence type="inferred from homology"/>
<sequence>MPFKRSLLCLTISAALPFSVCAAETTATKAVPETEETVEFNDQFLFNSGANIDVSRFANGNPILAGTYRVKVNLNNKLKITSEVTFKENGTPRASACITPLLLSQAGVDTKTISNDYDADDNASCVDIKKYYPTASANYDTGTQALDLSFPQIYIVKRPAGYVDPSLWENGVPAALVSYDMNAWHSEGNGSTSDTAYAGLRYGLNMGAVALTLARHPELE</sequence>
<keyword evidence="7" id="KW-0472">Membrane</keyword>
<dbReference type="InterPro" id="IPR000015">
    <property type="entry name" value="Fimb_usher"/>
</dbReference>
<keyword evidence="8" id="KW-0998">Cell outer membrane</keyword>
<keyword evidence="6 9" id="KW-0732">Signal</keyword>
<organism evidence="11 12">
    <name type="scientific">Salmonella enterica subsp. salamae</name>
    <dbReference type="NCBI Taxonomy" id="59202"/>
    <lineage>
        <taxon>Bacteria</taxon>
        <taxon>Pseudomonadati</taxon>
        <taxon>Pseudomonadota</taxon>
        <taxon>Gammaproteobacteria</taxon>
        <taxon>Enterobacterales</taxon>
        <taxon>Enterobacteriaceae</taxon>
        <taxon>Salmonella</taxon>
    </lineage>
</organism>
<dbReference type="InterPro" id="IPR037224">
    <property type="entry name" value="PapC_N_sf"/>
</dbReference>
<comment type="subcellular location">
    <subcellularLocation>
        <location evidence="1">Cell outer membrane</location>
        <topology evidence="1">Multi-pass membrane protein</topology>
    </subcellularLocation>
</comment>
<evidence type="ECO:0000256" key="8">
    <source>
        <dbReference type="ARBA" id="ARBA00023237"/>
    </source>
</evidence>
<evidence type="ECO:0000256" key="4">
    <source>
        <dbReference type="ARBA" id="ARBA00022558"/>
    </source>
</evidence>
<feature type="chain" id="PRO_5025644000" evidence="9">
    <location>
        <begin position="23"/>
        <end position="220"/>
    </location>
</feature>
<gene>
    <name evidence="11" type="primary">htrE_1</name>
    <name evidence="11" type="ORF">NCTC5773_04097</name>
</gene>
<keyword evidence="3" id="KW-0813">Transport</keyword>
<evidence type="ECO:0000256" key="6">
    <source>
        <dbReference type="ARBA" id="ARBA00022729"/>
    </source>
</evidence>
<evidence type="ECO:0000256" key="9">
    <source>
        <dbReference type="SAM" id="SignalP"/>
    </source>
</evidence>
<reference evidence="11 12" key="1">
    <citation type="submission" date="2018-12" db="EMBL/GenBank/DDBJ databases">
        <authorList>
            <consortium name="Pathogen Informatics"/>
        </authorList>
    </citation>
    <scope>NUCLEOTIDE SEQUENCE [LARGE SCALE GENOMIC DNA]</scope>
    <source>
        <strain evidence="11 12">NCTC5773</strain>
    </source>
</reference>
<dbReference type="AlphaFoldDB" id="A0A6D2GE26"/>
<protein>
    <submittedName>
        <fullName evidence="11">Fimbrial outer membrane usher protein</fullName>
    </submittedName>
</protein>
<evidence type="ECO:0000256" key="7">
    <source>
        <dbReference type="ARBA" id="ARBA00023136"/>
    </source>
</evidence>
<evidence type="ECO:0000259" key="10">
    <source>
        <dbReference type="Pfam" id="PF13954"/>
    </source>
</evidence>
<comment type="similarity">
    <text evidence="2">Belongs to the fimbrial export usher family.</text>
</comment>
<dbReference type="SUPFAM" id="SSF141729">
    <property type="entry name" value="FimD N-terminal domain-like"/>
    <property type="match status" value="1"/>
</dbReference>
<feature type="domain" description="PapC N-terminal" evidence="10">
    <location>
        <begin position="39"/>
        <end position="183"/>
    </location>
</feature>
<dbReference type="Gene3D" id="3.10.20.410">
    <property type="match status" value="1"/>
</dbReference>
<dbReference type="InterPro" id="IPR025885">
    <property type="entry name" value="PapC_N"/>
</dbReference>
<keyword evidence="5" id="KW-0812">Transmembrane</keyword>